<proteinExistence type="inferred from homology"/>
<keyword evidence="2 5" id="KW-0479">Metal-binding</keyword>
<feature type="binding site" evidence="5">
    <location>
        <position position="56"/>
    </location>
    <ligand>
        <name>substrate</name>
    </ligand>
</feature>
<dbReference type="GO" id="GO:0004427">
    <property type="term" value="F:inorganic diphosphate phosphatase activity"/>
    <property type="evidence" value="ECO:0007669"/>
    <property type="project" value="UniProtKB-EC"/>
</dbReference>
<dbReference type="CDD" id="cd00412">
    <property type="entry name" value="pyrophosphatase"/>
    <property type="match status" value="1"/>
</dbReference>
<comment type="caution">
    <text evidence="6">The sequence shown here is derived from an EMBL/GenBank/DDBJ whole genome shotgun (WGS) entry which is preliminary data.</text>
</comment>
<name>A0ABU4RTT7_9HYPH</name>
<evidence type="ECO:0000256" key="2">
    <source>
        <dbReference type="ARBA" id="ARBA00022723"/>
    </source>
</evidence>
<comment type="similarity">
    <text evidence="5">Belongs to the PPase family.</text>
</comment>
<gene>
    <name evidence="5 6" type="primary">ppa</name>
    <name evidence="6" type="ORF">SCD90_15940</name>
</gene>
<evidence type="ECO:0000256" key="4">
    <source>
        <dbReference type="ARBA" id="ARBA00022842"/>
    </source>
</evidence>
<organism evidence="6 7">
    <name type="scientific">Terrihabitans rhizophilus</name>
    <dbReference type="NCBI Taxonomy" id="3092662"/>
    <lineage>
        <taxon>Bacteria</taxon>
        <taxon>Pseudomonadati</taxon>
        <taxon>Pseudomonadota</taxon>
        <taxon>Alphaproteobacteria</taxon>
        <taxon>Hyphomicrobiales</taxon>
        <taxon>Terrihabitans</taxon>
    </lineage>
</organism>
<dbReference type="Pfam" id="PF00719">
    <property type="entry name" value="Pyrophosphatase"/>
    <property type="match status" value="1"/>
</dbReference>
<comment type="cofactor">
    <cofactor evidence="1 5">
        <name>Mg(2+)</name>
        <dbReference type="ChEBI" id="CHEBI:18420"/>
    </cofactor>
</comment>
<feature type="binding site" evidence="5">
    <location>
        <position position="71"/>
    </location>
    <ligand>
        <name>Mg(2+)</name>
        <dbReference type="ChEBI" id="CHEBI:18420"/>
        <label>2</label>
    </ligand>
</feature>
<accession>A0ABU4RTT7</accession>
<dbReference type="HAMAP" id="MF_00209">
    <property type="entry name" value="Inorganic_PPase"/>
    <property type="match status" value="1"/>
</dbReference>
<comment type="function">
    <text evidence="5">Catalyzes the hydrolysis of inorganic pyrophosphate (PPi) forming two phosphate ions.</text>
</comment>
<feature type="binding site" evidence="5">
    <location>
        <position position="142"/>
    </location>
    <ligand>
        <name>substrate</name>
    </ligand>
</feature>
<evidence type="ECO:0000256" key="1">
    <source>
        <dbReference type="ARBA" id="ARBA00001946"/>
    </source>
</evidence>
<evidence type="ECO:0000256" key="5">
    <source>
        <dbReference type="HAMAP-Rule" id="MF_00209"/>
    </source>
</evidence>
<keyword evidence="7" id="KW-1185">Reference proteome</keyword>
<dbReference type="InterPro" id="IPR008162">
    <property type="entry name" value="Pyrophosphatase"/>
</dbReference>
<dbReference type="RefSeq" id="WP_319845699.1">
    <property type="nucleotide sequence ID" value="NZ_JAXAFJ010000013.1"/>
</dbReference>
<feature type="binding site" evidence="5">
    <location>
        <position position="30"/>
    </location>
    <ligand>
        <name>substrate</name>
    </ligand>
</feature>
<keyword evidence="4 5" id="KW-0460">Magnesium</keyword>
<dbReference type="SUPFAM" id="SSF50324">
    <property type="entry name" value="Inorganic pyrophosphatase"/>
    <property type="match status" value="1"/>
</dbReference>
<comment type="subunit">
    <text evidence="5">Homohexamer.</text>
</comment>
<evidence type="ECO:0000313" key="7">
    <source>
        <dbReference type="Proteomes" id="UP001274321"/>
    </source>
</evidence>
<feature type="binding site" evidence="5">
    <location>
        <position position="103"/>
    </location>
    <ligand>
        <name>Mg(2+)</name>
        <dbReference type="ChEBI" id="CHEBI:18420"/>
        <label>1</label>
    </ligand>
</feature>
<dbReference type="EMBL" id="JAXAFJ010000013">
    <property type="protein sequence ID" value="MDX6807558.1"/>
    <property type="molecule type" value="Genomic_DNA"/>
</dbReference>
<keyword evidence="5" id="KW-0963">Cytoplasm</keyword>
<dbReference type="InterPro" id="IPR036649">
    <property type="entry name" value="Pyrophosphatase_sf"/>
</dbReference>
<feature type="binding site" evidence="5">
    <location>
        <position position="44"/>
    </location>
    <ligand>
        <name>substrate</name>
    </ligand>
</feature>
<dbReference type="NCBIfam" id="NF002317">
    <property type="entry name" value="PRK01250.1"/>
    <property type="match status" value="1"/>
</dbReference>
<dbReference type="Gene3D" id="3.90.80.10">
    <property type="entry name" value="Inorganic pyrophosphatase"/>
    <property type="match status" value="1"/>
</dbReference>
<feature type="binding site" evidence="5">
    <location>
        <position position="71"/>
    </location>
    <ligand>
        <name>Mg(2+)</name>
        <dbReference type="ChEBI" id="CHEBI:18420"/>
        <label>1</label>
    </ligand>
</feature>
<feature type="binding site" evidence="5">
    <location>
        <position position="66"/>
    </location>
    <ligand>
        <name>Mg(2+)</name>
        <dbReference type="ChEBI" id="CHEBI:18420"/>
        <label>1</label>
    </ligand>
</feature>
<dbReference type="Proteomes" id="UP001274321">
    <property type="component" value="Unassembled WGS sequence"/>
</dbReference>
<dbReference type="PANTHER" id="PTHR10286">
    <property type="entry name" value="INORGANIC PYROPHOSPHATASE"/>
    <property type="match status" value="1"/>
</dbReference>
<sequence>MRIEAIPIGKNPPDDINVVIEIPIGGEPIKYELDKESGTLFVDRFLYTSMRYPGNYGFVPHTLSDDGDPIDVLVANTRAIVPGAVINCRPVGVLKMEDESGGDEKIIAVPVTKLTRRYEKIQTVSDMPEITLQQIAHFFEHYKDLETSKWSRLIGWGQVDEAREMIVQAIQRAQGAKRLETETLLAGK</sequence>
<keyword evidence="3 5" id="KW-0378">Hydrolase</keyword>
<evidence type="ECO:0000256" key="3">
    <source>
        <dbReference type="ARBA" id="ARBA00022801"/>
    </source>
</evidence>
<reference evidence="6 7" key="1">
    <citation type="submission" date="2023-11" db="EMBL/GenBank/DDBJ databases">
        <authorList>
            <person name="Bao R."/>
        </authorList>
    </citation>
    <scope>NUCLEOTIDE SEQUENCE [LARGE SCALE GENOMIC DNA]</scope>
    <source>
        <strain evidence="6 7">PJ23</strain>
    </source>
</reference>
<evidence type="ECO:0000313" key="6">
    <source>
        <dbReference type="EMBL" id="MDX6807558.1"/>
    </source>
</evidence>
<comment type="subcellular location">
    <subcellularLocation>
        <location evidence="5">Cytoplasm</location>
    </subcellularLocation>
</comment>
<comment type="catalytic activity">
    <reaction evidence="5">
        <text>diphosphate + H2O = 2 phosphate + H(+)</text>
        <dbReference type="Rhea" id="RHEA:24576"/>
        <dbReference type="ChEBI" id="CHEBI:15377"/>
        <dbReference type="ChEBI" id="CHEBI:15378"/>
        <dbReference type="ChEBI" id="CHEBI:33019"/>
        <dbReference type="ChEBI" id="CHEBI:43474"/>
        <dbReference type="EC" id="3.6.1.1"/>
    </reaction>
</comment>
<protein>
    <recommendedName>
        <fullName evidence="5">Inorganic pyrophosphatase</fullName>
        <ecNumber evidence="5">3.6.1.1</ecNumber>
    </recommendedName>
    <alternativeName>
        <fullName evidence="5">Pyrophosphate phospho-hydrolase</fullName>
        <shortName evidence="5">PPase</shortName>
    </alternativeName>
</protein>
<dbReference type="PROSITE" id="PS00387">
    <property type="entry name" value="PPASE"/>
    <property type="match status" value="1"/>
</dbReference>
<dbReference type="EC" id="3.6.1.1" evidence="5"/>